<dbReference type="AlphaFoldDB" id="F9EPM9"/>
<evidence type="ECO:0000256" key="1">
    <source>
        <dbReference type="ARBA" id="ARBA00006226"/>
    </source>
</evidence>
<dbReference type="HOGENOM" id="CLU_155761_1_1_0"/>
<keyword evidence="4" id="KW-1185">Reference proteome</keyword>
<dbReference type="PANTHER" id="PTHR35601">
    <property type="entry name" value="TOXIN RELE"/>
    <property type="match status" value="1"/>
</dbReference>
<comment type="caution">
    <text evidence="3">The sequence shown here is derived from an EMBL/GenBank/DDBJ whole genome shotgun (WGS) entry which is preliminary data.</text>
</comment>
<reference evidence="3 4" key="1">
    <citation type="submission" date="2011-05" db="EMBL/GenBank/DDBJ databases">
        <authorList>
            <person name="Muzny D."/>
            <person name="Qin X."/>
            <person name="Deng J."/>
            <person name="Jiang H."/>
            <person name="Liu Y."/>
            <person name="Qu J."/>
            <person name="Song X.-Z."/>
            <person name="Zhang L."/>
            <person name="Thornton R."/>
            <person name="Coyle M."/>
            <person name="Francisco L."/>
            <person name="Jackson L."/>
            <person name="Javaid M."/>
            <person name="Korchina V."/>
            <person name="Kovar C."/>
            <person name="Mata R."/>
            <person name="Mathew T."/>
            <person name="Ngo R."/>
            <person name="Nguyen L."/>
            <person name="Nguyen N."/>
            <person name="Okwuonu G."/>
            <person name="Ongeri F."/>
            <person name="Pham C."/>
            <person name="Simmons D."/>
            <person name="Wilczek-Boney K."/>
            <person name="Hale W."/>
            <person name="Jakkamsetti A."/>
            <person name="Pham P."/>
            <person name="Ruth R."/>
            <person name="San Lucas F."/>
            <person name="Warren J."/>
            <person name="Zhang J."/>
            <person name="Zhao Z."/>
            <person name="Zhou C."/>
            <person name="Zhu D."/>
            <person name="Lee S."/>
            <person name="Bess C."/>
            <person name="Blankenburg K."/>
            <person name="Forbes L."/>
            <person name="Fu Q."/>
            <person name="Gubbala S."/>
            <person name="Hirani K."/>
            <person name="Jayaseelan J.C."/>
            <person name="Lara F."/>
            <person name="Munidasa M."/>
            <person name="Palculict T."/>
            <person name="Patil S."/>
            <person name="Pu L.-L."/>
            <person name="Saada N."/>
            <person name="Tang L."/>
            <person name="Weissenberger G."/>
            <person name="Zhu Y."/>
            <person name="Hemphill L."/>
            <person name="Shang Y."/>
            <person name="Youmans B."/>
            <person name="Ayvaz T."/>
            <person name="Ross M."/>
            <person name="Santibanez J."/>
            <person name="Aqrawi P."/>
            <person name="Gross S."/>
            <person name="Joshi V."/>
            <person name="Fowler G."/>
            <person name="Nazareth L."/>
            <person name="Reid J."/>
            <person name="Worley K."/>
            <person name="Petrosino J."/>
            <person name="Highlander S."/>
            <person name="Gibbs R."/>
        </authorList>
    </citation>
    <scope>NUCLEOTIDE SEQUENCE [LARGE SCALE GENOMIC DNA]</scope>
    <source>
        <strain evidence="3 4">ATCC 51191</strain>
    </source>
</reference>
<protein>
    <submittedName>
        <fullName evidence="3">Plasmid stabilization system protein</fullName>
    </submittedName>
</protein>
<evidence type="ECO:0000256" key="2">
    <source>
        <dbReference type="ARBA" id="ARBA00022649"/>
    </source>
</evidence>
<keyword evidence="2" id="KW-1277">Toxin-antitoxin system</keyword>
<dbReference type="PANTHER" id="PTHR35601:SF1">
    <property type="entry name" value="TOXIN RELE"/>
    <property type="match status" value="1"/>
</dbReference>
<gene>
    <name evidence="3" type="ORF">HMPREF9094_1884</name>
</gene>
<name>F9EPM9_9FUSO</name>
<sequence length="88" mass="10522">MYIVKTTLKFEKEFKKLDRYTQKILSAWIDKNLEGCENPRIQGKGLTSNRSGQWRYRIGDYRLICIIEDEELIILALTVGHRRNIYEK</sequence>
<dbReference type="EMBL" id="AFQD01000324">
    <property type="protein sequence ID" value="EGQ79087.1"/>
    <property type="molecule type" value="Genomic_DNA"/>
</dbReference>
<evidence type="ECO:0000313" key="4">
    <source>
        <dbReference type="Proteomes" id="UP000005392"/>
    </source>
</evidence>
<organism evidence="3 4">
    <name type="scientific">Fusobacterium animalis ATCC 51191</name>
    <dbReference type="NCBI Taxonomy" id="997347"/>
    <lineage>
        <taxon>Bacteria</taxon>
        <taxon>Fusobacteriati</taxon>
        <taxon>Fusobacteriota</taxon>
        <taxon>Fusobacteriia</taxon>
        <taxon>Fusobacteriales</taxon>
        <taxon>Fusobacteriaceae</taxon>
        <taxon>Fusobacterium</taxon>
    </lineage>
</organism>
<dbReference type="Pfam" id="PF05016">
    <property type="entry name" value="ParE_toxin"/>
    <property type="match status" value="1"/>
</dbReference>
<dbReference type="NCBIfam" id="TIGR02385">
    <property type="entry name" value="RelE_StbE"/>
    <property type="match status" value="1"/>
</dbReference>
<dbReference type="SUPFAM" id="SSF143011">
    <property type="entry name" value="RelE-like"/>
    <property type="match status" value="1"/>
</dbReference>
<comment type="similarity">
    <text evidence="1">Belongs to the RelE toxin family.</text>
</comment>
<dbReference type="InterPro" id="IPR007712">
    <property type="entry name" value="RelE/ParE_toxin"/>
</dbReference>
<accession>F9EPM9</accession>
<dbReference type="PATRIC" id="fig|997347.4.peg.1746"/>
<dbReference type="Proteomes" id="UP000005392">
    <property type="component" value="Unassembled WGS sequence"/>
</dbReference>
<dbReference type="Gene3D" id="3.30.2310.20">
    <property type="entry name" value="RelE-like"/>
    <property type="match status" value="1"/>
</dbReference>
<dbReference type="InterPro" id="IPR035093">
    <property type="entry name" value="RelE/ParE_toxin_dom_sf"/>
</dbReference>
<evidence type="ECO:0000313" key="3">
    <source>
        <dbReference type="EMBL" id="EGQ79087.1"/>
    </source>
</evidence>
<proteinExistence type="inferred from homology"/>